<feature type="transmembrane region" description="Helical" evidence="8">
    <location>
        <begin position="15"/>
        <end position="38"/>
    </location>
</feature>
<evidence type="ECO:0000256" key="5">
    <source>
        <dbReference type="ARBA" id="ARBA00022692"/>
    </source>
</evidence>
<feature type="non-terminal residue" evidence="10">
    <location>
        <position position="489"/>
    </location>
</feature>
<dbReference type="PANTHER" id="PTHR33908:SF11">
    <property type="entry name" value="MEMBRANE PROTEIN"/>
    <property type="match status" value="1"/>
</dbReference>
<feature type="transmembrane region" description="Helical" evidence="8">
    <location>
        <begin position="278"/>
        <end position="294"/>
    </location>
</feature>
<evidence type="ECO:0000256" key="1">
    <source>
        <dbReference type="ARBA" id="ARBA00004651"/>
    </source>
</evidence>
<accession>A0A538SLQ6</accession>
<feature type="transmembrane region" description="Helical" evidence="8">
    <location>
        <begin position="159"/>
        <end position="188"/>
    </location>
</feature>
<keyword evidence="2" id="KW-1003">Cell membrane</keyword>
<feature type="domain" description="Glycosyltransferase RgtA/B/C/D-like" evidence="9">
    <location>
        <begin position="59"/>
        <end position="218"/>
    </location>
</feature>
<feature type="transmembrane region" description="Helical" evidence="8">
    <location>
        <begin position="200"/>
        <end position="220"/>
    </location>
</feature>
<dbReference type="Pfam" id="PF13231">
    <property type="entry name" value="PMT_2"/>
    <property type="match status" value="1"/>
</dbReference>
<dbReference type="InterPro" id="IPR038731">
    <property type="entry name" value="RgtA/B/C-like"/>
</dbReference>
<gene>
    <name evidence="10" type="ORF">E6K73_03120</name>
</gene>
<evidence type="ECO:0000256" key="7">
    <source>
        <dbReference type="ARBA" id="ARBA00023136"/>
    </source>
</evidence>
<proteinExistence type="predicted"/>
<evidence type="ECO:0000313" key="11">
    <source>
        <dbReference type="Proteomes" id="UP000320184"/>
    </source>
</evidence>
<evidence type="ECO:0000256" key="6">
    <source>
        <dbReference type="ARBA" id="ARBA00022989"/>
    </source>
</evidence>
<keyword evidence="4 10" id="KW-0808">Transferase</keyword>
<evidence type="ECO:0000256" key="3">
    <source>
        <dbReference type="ARBA" id="ARBA00022676"/>
    </source>
</evidence>
<feature type="transmembrane region" description="Helical" evidence="8">
    <location>
        <begin position="111"/>
        <end position="130"/>
    </location>
</feature>
<comment type="caution">
    <text evidence="10">The sequence shown here is derived from an EMBL/GenBank/DDBJ whole genome shotgun (WGS) entry which is preliminary data.</text>
</comment>
<dbReference type="EMBL" id="VBOT01000037">
    <property type="protein sequence ID" value="TMQ52301.1"/>
    <property type="molecule type" value="Genomic_DNA"/>
</dbReference>
<evidence type="ECO:0000313" key="10">
    <source>
        <dbReference type="EMBL" id="TMQ52301.1"/>
    </source>
</evidence>
<feature type="transmembrane region" description="Helical" evidence="8">
    <location>
        <begin position="251"/>
        <end position="271"/>
    </location>
</feature>
<evidence type="ECO:0000256" key="2">
    <source>
        <dbReference type="ARBA" id="ARBA00022475"/>
    </source>
</evidence>
<keyword evidence="5 8" id="KW-0812">Transmembrane</keyword>
<dbReference type="Proteomes" id="UP000320184">
    <property type="component" value="Unassembled WGS sequence"/>
</dbReference>
<evidence type="ECO:0000256" key="4">
    <source>
        <dbReference type="ARBA" id="ARBA00022679"/>
    </source>
</evidence>
<sequence length="489" mass="53285">MSGRAETPARRRSDLLVLGAIALGKLLLQLTAITRYGYFRDELYYLASTEHLDWGYVEHPPLSIAVLAMVRAALGDSLVALRIVPALAGAATVFLTGLIARRLGGGRYAQVLAALGATLSLVFLGTDGYFSMNCSDLLFWTLAVLVLIEALDSGSPRHWLVLGVVLGLGLLNKISTLWFGGGLLVGLLFTPHRRRLATPWPWVAGAIAAALFLPHVLWQARNGWPTLEFMRNATSQKMAAVSLGKFLLDQILSMNPVTAPLWLAGLLFGLFARAARPWRILSLLYLAVFALLVAGGRSRASYLAVAYPMLLALGGIAWERGLSRPARAWLKAPVAAAMVLLGLPLIPFAIPVLPVDTFIRYQKALGLQPRTEERHRMGALPQQYADMFGWDEMAALVARAYGRLTPAEQARCRVFGQNYGEAGAIDVLGRRLGLPRAMSGHNSYWLWGPGDFDGSVLIIIGGDRADNAAFFDSLEVVGRTESRYSMPYE</sequence>
<protein>
    <submittedName>
        <fullName evidence="10">Glycosyltransferase family 39 protein</fullName>
    </submittedName>
</protein>
<dbReference type="PANTHER" id="PTHR33908">
    <property type="entry name" value="MANNOSYLTRANSFERASE YKCB-RELATED"/>
    <property type="match status" value="1"/>
</dbReference>
<feature type="transmembrane region" description="Helical" evidence="8">
    <location>
        <begin position="300"/>
        <end position="318"/>
    </location>
</feature>
<feature type="transmembrane region" description="Helical" evidence="8">
    <location>
        <begin position="79"/>
        <end position="99"/>
    </location>
</feature>
<dbReference type="GO" id="GO:0009103">
    <property type="term" value="P:lipopolysaccharide biosynthetic process"/>
    <property type="evidence" value="ECO:0007669"/>
    <property type="project" value="UniProtKB-ARBA"/>
</dbReference>
<name>A0A538SLQ6_UNCEI</name>
<reference evidence="10 11" key="1">
    <citation type="journal article" date="2019" name="Nat. Microbiol.">
        <title>Mediterranean grassland soil C-N compound turnover is dependent on rainfall and depth, and is mediated by genomically divergent microorganisms.</title>
        <authorList>
            <person name="Diamond S."/>
            <person name="Andeer P.F."/>
            <person name="Li Z."/>
            <person name="Crits-Christoph A."/>
            <person name="Burstein D."/>
            <person name="Anantharaman K."/>
            <person name="Lane K.R."/>
            <person name="Thomas B.C."/>
            <person name="Pan C."/>
            <person name="Northen T.R."/>
            <person name="Banfield J.F."/>
        </authorList>
    </citation>
    <scope>NUCLEOTIDE SEQUENCE [LARGE SCALE GENOMIC DNA]</scope>
    <source>
        <strain evidence="10">WS_3</strain>
    </source>
</reference>
<keyword evidence="7 8" id="KW-0472">Membrane</keyword>
<dbReference type="GO" id="GO:0005886">
    <property type="term" value="C:plasma membrane"/>
    <property type="evidence" value="ECO:0007669"/>
    <property type="project" value="UniProtKB-SubCell"/>
</dbReference>
<feature type="transmembrane region" description="Helical" evidence="8">
    <location>
        <begin position="330"/>
        <end position="350"/>
    </location>
</feature>
<dbReference type="AlphaFoldDB" id="A0A538SLQ6"/>
<evidence type="ECO:0000256" key="8">
    <source>
        <dbReference type="SAM" id="Phobius"/>
    </source>
</evidence>
<keyword evidence="3" id="KW-0328">Glycosyltransferase</keyword>
<dbReference type="GO" id="GO:0016763">
    <property type="term" value="F:pentosyltransferase activity"/>
    <property type="evidence" value="ECO:0007669"/>
    <property type="project" value="TreeGrafter"/>
</dbReference>
<organism evidence="10 11">
    <name type="scientific">Eiseniibacteriota bacterium</name>
    <dbReference type="NCBI Taxonomy" id="2212470"/>
    <lineage>
        <taxon>Bacteria</taxon>
        <taxon>Candidatus Eiseniibacteriota</taxon>
    </lineage>
</organism>
<comment type="subcellular location">
    <subcellularLocation>
        <location evidence="1">Cell membrane</location>
        <topology evidence="1">Multi-pass membrane protein</topology>
    </subcellularLocation>
</comment>
<evidence type="ECO:0000259" key="9">
    <source>
        <dbReference type="Pfam" id="PF13231"/>
    </source>
</evidence>
<keyword evidence="6 8" id="KW-1133">Transmembrane helix</keyword>
<dbReference type="InterPro" id="IPR050297">
    <property type="entry name" value="LipidA_mod_glycosyltrf_83"/>
</dbReference>